<evidence type="ECO:0000256" key="1">
    <source>
        <dbReference type="SAM" id="SignalP"/>
    </source>
</evidence>
<keyword evidence="1" id="KW-0732">Signal</keyword>
<sequence length="123" mass="13632">MKTSRFFMLFLALWVCTSAEGDVDFVDTDSDEDTEVALKCDACRIVASKFVEAFADIQGNINPTVSPKDEEIIEAAEGTCDDTWEGGDGTFAACSTDNWGPWPGDDYEDYDDAAEFEDIHDEF</sequence>
<dbReference type="AlphaFoldDB" id="A0A8J5JBR6"/>
<reference evidence="2" key="1">
    <citation type="journal article" date="2021" name="Sci. Adv.">
        <title>The American lobster genome reveals insights on longevity, neural, and immune adaptations.</title>
        <authorList>
            <person name="Polinski J.M."/>
            <person name="Zimin A.V."/>
            <person name="Clark K.F."/>
            <person name="Kohn A.B."/>
            <person name="Sadowski N."/>
            <person name="Timp W."/>
            <person name="Ptitsyn A."/>
            <person name="Khanna P."/>
            <person name="Romanova D.Y."/>
            <person name="Williams P."/>
            <person name="Greenwood S.J."/>
            <person name="Moroz L.L."/>
            <person name="Walt D.R."/>
            <person name="Bodnar A.G."/>
        </authorList>
    </citation>
    <scope>NUCLEOTIDE SEQUENCE</scope>
    <source>
        <strain evidence="2">GMGI-L3</strain>
    </source>
</reference>
<feature type="chain" id="PRO_5035314955" evidence="1">
    <location>
        <begin position="20"/>
        <end position="123"/>
    </location>
</feature>
<evidence type="ECO:0000313" key="2">
    <source>
        <dbReference type="EMBL" id="KAG7155627.1"/>
    </source>
</evidence>
<feature type="non-terminal residue" evidence="2">
    <location>
        <position position="1"/>
    </location>
</feature>
<dbReference type="Proteomes" id="UP000747542">
    <property type="component" value="Unassembled WGS sequence"/>
</dbReference>
<comment type="caution">
    <text evidence="2">The sequence shown here is derived from an EMBL/GenBank/DDBJ whole genome shotgun (WGS) entry which is preliminary data.</text>
</comment>
<name>A0A8J5JBR6_HOMAM</name>
<feature type="signal peptide" evidence="1">
    <location>
        <begin position="1"/>
        <end position="19"/>
    </location>
</feature>
<dbReference type="EMBL" id="JAHLQT010041065">
    <property type="protein sequence ID" value="KAG7155627.1"/>
    <property type="molecule type" value="Genomic_DNA"/>
</dbReference>
<evidence type="ECO:0000313" key="3">
    <source>
        <dbReference type="Proteomes" id="UP000747542"/>
    </source>
</evidence>
<proteinExistence type="predicted"/>
<keyword evidence="3" id="KW-1185">Reference proteome</keyword>
<protein>
    <submittedName>
        <fullName evidence="2">Putative marginal zone B- and B1-cell-specific protein-like</fullName>
    </submittedName>
</protein>
<organism evidence="2 3">
    <name type="scientific">Homarus americanus</name>
    <name type="common">American lobster</name>
    <dbReference type="NCBI Taxonomy" id="6706"/>
    <lineage>
        <taxon>Eukaryota</taxon>
        <taxon>Metazoa</taxon>
        <taxon>Ecdysozoa</taxon>
        <taxon>Arthropoda</taxon>
        <taxon>Crustacea</taxon>
        <taxon>Multicrustacea</taxon>
        <taxon>Malacostraca</taxon>
        <taxon>Eumalacostraca</taxon>
        <taxon>Eucarida</taxon>
        <taxon>Decapoda</taxon>
        <taxon>Pleocyemata</taxon>
        <taxon>Astacidea</taxon>
        <taxon>Nephropoidea</taxon>
        <taxon>Nephropidae</taxon>
        <taxon>Homarus</taxon>
    </lineage>
</organism>
<gene>
    <name evidence="2" type="ORF">Hamer_G015999</name>
</gene>
<accession>A0A8J5JBR6</accession>